<gene>
    <name evidence="2" type="ORF">JTE90_028589</name>
</gene>
<sequence length="103" mass="11383">MEQFLLHGCITFDEMKLSKNRKLRSDGGIYGSVDYGESEEALEIETKGELCDHGLVMIFHPFTGDCTQILGVFATETNAKAKVLQKLLIEAVILSENAGLFVD</sequence>
<dbReference type="InterPro" id="IPR048365">
    <property type="entry name" value="TNP-like_RNaseH_N"/>
</dbReference>
<evidence type="ECO:0000313" key="2">
    <source>
        <dbReference type="EMBL" id="KAG8176607.1"/>
    </source>
</evidence>
<dbReference type="Proteomes" id="UP000827092">
    <property type="component" value="Unassembled WGS sequence"/>
</dbReference>
<protein>
    <recommendedName>
        <fullName evidence="1">Transposable element P transposase-like RNase H domain-containing protein</fullName>
    </recommendedName>
</protein>
<evidence type="ECO:0000259" key="1">
    <source>
        <dbReference type="Pfam" id="PF21787"/>
    </source>
</evidence>
<dbReference type="AlphaFoldDB" id="A0AAV6TWW7"/>
<organism evidence="2 3">
    <name type="scientific">Oedothorax gibbosus</name>
    <dbReference type="NCBI Taxonomy" id="931172"/>
    <lineage>
        <taxon>Eukaryota</taxon>
        <taxon>Metazoa</taxon>
        <taxon>Ecdysozoa</taxon>
        <taxon>Arthropoda</taxon>
        <taxon>Chelicerata</taxon>
        <taxon>Arachnida</taxon>
        <taxon>Araneae</taxon>
        <taxon>Araneomorphae</taxon>
        <taxon>Entelegynae</taxon>
        <taxon>Araneoidea</taxon>
        <taxon>Linyphiidae</taxon>
        <taxon>Erigoninae</taxon>
        <taxon>Oedothorax</taxon>
    </lineage>
</organism>
<name>A0AAV6TWW7_9ARAC</name>
<accession>A0AAV6TWW7</accession>
<feature type="domain" description="Transposable element P transposase-like RNase H" evidence="1">
    <location>
        <begin position="5"/>
        <end position="102"/>
    </location>
</feature>
<reference evidence="2 3" key="1">
    <citation type="journal article" date="2022" name="Nat. Ecol. Evol.">
        <title>A masculinizing supergene underlies an exaggerated male reproductive morph in a spider.</title>
        <authorList>
            <person name="Hendrickx F."/>
            <person name="De Corte Z."/>
            <person name="Sonet G."/>
            <person name="Van Belleghem S.M."/>
            <person name="Kostlbacher S."/>
            <person name="Vangestel C."/>
        </authorList>
    </citation>
    <scope>NUCLEOTIDE SEQUENCE [LARGE SCALE GENOMIC DNA]</scope>
    <source>
        <strain evidence="2">W744_W776</strain>
    </source>
</reference>
<proteinExistence type="predicted"/>
<dbReference type="Pfam" id="PF21787">
    <property type="entry name" value="TNP-like_RNaseH_N"/>
    <property type="match status" value="1"/>
</dbReference>
<evidence type="ECO:0000313" key="3">
    <source>
        <dbReference type="Proteomes" id="UP000827092"/>
    </source>
</evidence>
<dbReference type="EMBL" id="JAFNEN010000862">
    <property type="protein sequence ID" value="KAG8176607.1"/>
    <property type="molecule type" value="Genomic_DNA"/>
</dbReference>
<keyword evidence="3" id="KW-1185">Reference proteome</keyword>
<comment type="caution">
    <text evidence="2">The sequence shown here is derived from an EMBL/GenBank/DDBJ whole genome shotgun (WGS) entry which is preliminary data.</text>
</comment>